<dbReference type="RefSeq" id="WP_109793291.1">
    <property type="nucleotide sequence ID" value="NZ_PHIG01000031.1"/>
</dbReference>
<evidence type="ECO:0000256" key="1">
    <source>
        <dbReference type="ARBA" id="ARBA00022598"/>
    </source>
</evidence>
<dbReference type="OrthoDB" id="9769628at2"/>
<dbReference type="PANTHER" id="PTHR36510">
    <property type="entry name" value="GLUTAMATE--CYSTEINE LIGASE 2-RELATED"/>
    <property type="match status" value="1"/>
</dbReference>
<keyword evidence="2 4" id="KW-0547">Nucleotide-binding</keyword>
<dbReference type="InterPro" id="IPR014746">
    <property type="entry name" value="Gln_synth/guanido_kin_cat_dom"/>
</dbReference>
<dbReference type="HAMAP" id="MF_01609">
    <property type="entry name" value="Glu_cys_ligase_2"/>
    <property type="match status" value="1"/>
</dbReference>
<dbReference type="GO" id="GO:0005524">
    <property type="term" value="F:ATP binding"/>
    <property type="evidence" value="ECO:0007669"/>
    <property type="project" value="UniProtKB-KW"/>
</dbReference>
<comment type="caution">
    <text evidence="5">The sequence shown here is derived from an EMBL/GenBank/DDBJ whole genome shotgun (WGS) entry which is preliminary data.</text>
</comment>
<reference evidence="5 6" key="1">
    <citation type="submission" date="2017-11" db="EMBL/GenBank/DDBJ databases">
        <title>Draft genome sequence of Rhizobiales bacterium SY3-13.</title>
        <authorList>
            <person name="Sun C."/>
        </authorList>
    </citation>
    <scope>NUCLEOTIDE SEQUENCE [LARGE SCALE GENOMIC DNA]</scope>
    <source>
        <strain evidence="5 6">SY3-13</strain>
    </source>
</reference>
<accession>A0A2M9G2R3</accession>
<dbReference type="EMBL" id="PHIG01000031">
    <property type="protein sequence ID" value="PJK30017.1"/>
    <property type="molecule type" value="Genomic_DNA"/>
</dbReference>
<dbReference type="GO" id="GO:0042398">
    <property type="term" value="P:modified amino acid biosynthetic process"/>
    <property type="evidence" value="ECO:0007669"/>
    <property type="project" value="InterPro"/>
</dbReference>
<dbReference type="EC" id="6.3.2.2" evidence="4"/>
<dbReference type="GO" id="GO:0004357">
    <property type="term" value="F:glutamate-cysteine ligase activity"/>
    <property type="evidence" value="ECO:0007669"/>
    <property type="project" value="UniProtKB-EC"/>
</dbReference>
<comment type="similarity">
    <text evidence="4">Belongs to the glutamate--cysteine ligase type 2 family. YbdK subfamily.</text>
</comment>
<dbReference type="Gene3D" id="3.30.590.20">
    <property type="match status" value="1"/>
</dbReference>
<protein>
    <recommendedName>
        <fullName evidence="4">Putative glutamate--cysteine ligase 2</fullName>
        <ecNumber evidence="4">6.3.2.2</ecNumber>
    </recommendedName>
    <alternativeName>
        <fullName evidence="4">Gamma-glutamylcysteine synthetase 2</fullName>
        <shortName evidence="4">GCS 2</shortName>
        <shortName evidence="4">Gamma-GCS 2</shortName>
    </alternativeName>
</protein>
<proteinExistence type="inferred from homology"/>
<evidence type="ECO:0000313" key="6">
    <source>
        <dbReference type="Proteomes" id="UP000229498"/>
    </source>
</evidence>
<gene>
    <name evidence="5" type="ORF">CVT23_09650</name>
</gene>
<keyword evidence="3 4" id="KW-0067">ATP-binding</keyword>
<dbReference type="NCBIfam" id="TIGR02050">
    <property type="entry name" value="gshA_cyan_rel"/>
    <property type="match status" value="1"/>
</dbReference>
<evidence type="ECO:0000256" key="4">
    <source>
        <dbReference type="HAMAP-Rule" id="MF_01609"/>
    </source>
</evidence>
<dbReference type="Pfam" id="PF04107">
    <property type="entry name" value="GCS2"/>
    <property type="match status" value="1"/>
</dbReference>
<dbReference type="InterPro" id="IPR050141">
    <property type="entry name" value="GCL_type2/YbdK_subfam"/>
</dbReference>
<dbReference type="InterPro" id="IPR006336">
    <property type="entry name" value="GCS2"/>
</dbReference>
<dbReference type="SUPFAM" id="SSF55931">
    <property type="entry name" value="Glutamine synthetase/guanido kinase"/>
    <property type="match status" value="1"/>
</dbReference>
<sequence length="379" mass="42857">MTAEPQFTIGIEEEYLLIDPETRDLAADPPESILERAQKLAPDQLVTPEFLRAQIEVGTRVCRTVGEARTALTELRRAVRDAVAEEGLAFAAASTHPFAEWTRQHPTRKERYETLARDLQAVVRRLLICGMHVHVCIDDEDLRIDLMNQVRYFLPHLLALTTSSPFWQGRRSGLSSYRLTVFDALPRTGMPETFSSYGEYERLVHQFINAGVIEDATKLWWDIRPSAKFPTLEMRVTDVCTRLDDAIAVAALFTCLLRMLWRLKRRNQRWRIYPAALIKENRWLAMRHGARGALVDFGIGEQVPFADLLEEILELTAEDAEALGCQAEVRHARNIAMRGTSADLQMATFEKRLAAGDGEAAAFRAVVDELIAHSAEGLD</sequence>
<name>A0A2M9G2R3_9PROT</name>
<dbReference type="PANTHER" id="PTHR36510:SF1">
    <property type="entry name" value="GLUTAMATE--CYSTEINE LIGASE 2-RELATED"/>
    <property type="match status" value="1"/>
</dbReference>
<keyword evidence="6" id="KW-1185">Reference proteome</keyword>
<dbReference type="AlphaFoldDB" id="A0A2M9G2R3"/>
<evidence type="ECO:0000313" key="5">
    <source>
        <dbReference type="EMBL" id="PJK30017.1"/>
    </source>
</evidence>
<comment type="catalytic activity">
    <reaction evidence="4">
        <text>L-cysteine + L-glutamate + ATP = gamma-L-glutamyl-L-cysteine + ADP + phosphate + H(+)</text>
        <dbReference type="Rhea" id="RHEA:13285"/>
        <dbReference type="ChEBI" id="CHEBI:15378"/>
        <dbReference type="ChEBI" id="CHEBI:29985"/>
        <dbReference type="ChEBI" id="CHEBI:30616"/>
        <dbReference type="ChEBI" id="CHEBI:35235"/>
        <dbReference type="ChEBI" id="CHEBI:43474"/>
        <dbReference type="ChEBI" id="CHEBI:58173"/>
        <dbReference type="ChEBI" id="CHEBI:456216"/>
        <dbReference type="EC" id="6.3.2.2"/>
    </reaction>
</comment>
<evidence type="ECO:0000256" key="2">
    <source>
        <dbReference type="ARBA" id="ARBA00022741"/>
    </source>
</evidence>
<dbReference type="Proteomes" id="UP000229498">
    <property type="component" value="Unassembled WGS sequence"/>
</dbReference>
<keyword evidence="1 4" id="KW-0436">Ligase</keyword>
<comment type="function">
    <text evidence="4">ATP-dependent carboxylate-amine ligase which exhibits weak glutamate--cysteine ligase activity.</text>
</comment>
<evidence type="ECO:0000256" key="3">
    <source>
        <dbReference type="ARBA" id="ARBA00022840"/>
    </source>
</evidence>
<organism evidence="5 6">
    <name type="scientific">Minwuia thermotolerans</name>
    <dbReference type="NCBI Taxonomy" id="2056226"/>
    <lineage>
        <taxon>Bacteria</taxon>
        <taxon>Pseudomonadati</taxon>
        <taxon>Pseudomonadota</taxon>
        <taxon>Alphaproteobacteria</taxon>
        <taxon>Minwuiales</taxon>
        <taxon>Minwuiaceae</taxon>
        <taxon>Minwuia</taxon>
    </lineage>
</organism>
<dbReference type="InterPro" id="IPR011793">
    <property type="entry name" value="YbdK"/>
</dbReference>
<dbReference type="NCBIfam" id="NF010039">
    <property type="entry name" value="PRK13515.1"/>
    <property type="match status" value="1"/>
</dbReference>